<sequence length="240" mass="26993">MTKSASFDVIGTCFGFSAPIQAIHSRLGPKLKTADVDPKTLFFSWFYAAQRDFTYVSMNGSYVPIAQILKSTLRRACAVVDLPTDAVTDEDLEEIMKAFRSMGPREDLKKCFDGLREAGWEVYGVTNGGSETSLNYYHSAGIELDADHLLSCDAIQVAKPDVRVYENANQHISRRLQGKEEGERWFVAAHAWDLIAARKVGFKTAYLTFEEHDPCTDVFGEFDLYAPSMDELLHKLKELK</sequence>
<accession>A0A8H6DZC0</accession>
<dbReference type="PANTHER" id="PTHR43316">
    <property type="entry name" value="HYDROLASE, HALOACID DELAHOGENASE-RELATED"/>
    <property type="match status" value="1"/>
</dbReference>
<evidence type="ECO:0000313" key="3">
    <source>
        <dbReference type="Proteomes" id="UP000624244"/>
    </source>
</evidence>
<organism evidence="2 3">
    <name type="scientific">Cochliobolus sativus</name>
    <name type="common">Common root rot and spot blotch fungus</name>
    <name type="synonym">Bipolaris sorokiniana</name>
    <dbReference type="NCBI Taxonomy" id="45130"/>
    <lineage>
        <taxon>Eukaryota</taxon>
        <taxon>Fungi</taxon>
        <taxon>Dikarya</taxon>
        <taxon>Ascomycota</taxon>
        <taxon>Pezizomycotina</taxon>
        <taxon>Dothideomycetes</taxon>
        <taxon>Pleosporomycetidae</taxon>
        <taxon>Pleosporales</taxon>
        <taxon>Pleosporineae</taxon>
        <taxon>Pleosporaceae</taxon>
        <taxon>Bipolaris</taxon>
    </lineage>
</organism>
<dbReference type="InterPro" id="IPR006439">
    <property type="entry name" value="HAD-SF_hydro_IA"/>
</dbReference>
<dbReference type="Proteomes" id="UP000624244">
    <property type="component" value="Unassembled WGS sequence"/>
</dbReference>
<name>A0A8H6DZC0_COCSA</name>
<proteinExistence type="predicted"/>
<dbReference type="InterPro" id="IPR023214">
    <property type="entry name" value="HAD_sf"/>
</dbReference>
<dbReference type="AlphaFoldDB" id="A0A8H6DZC0"/>
<dbReference type="EMBL" id="WNKQ01000002">
    <property type="protein sequence ID" value="KAF5853607.1"/>
    <property type="molecule type" value="Genomic_DNA"/>
</dbReference>
<comment type="caution">
    <text evidence="2">The sequence shown here is derived from an EMBL/GenBank/DDBJ whole genome shotgun (WGS) entry which is preliminary data.</text>
</comment>
<gene>
    <name evidence="2" type="ORF">GGP41_002204</name>
</gene>
<dbReference type="InterPro" id="IPR051540">
    <property type="entry name" value="S-2-haloacid_dehalogenase"/>
</dbReference>
<dbReference type="InterPro" id="IPR036412">
    <property type="entry name" value="HAD-like_sf"/>
</dbReference>
<dbReference type="InterPro" id="IPR023198">
    <property type="entry name" value="PGP-like_dom2"/>
</dbReference>
<dbReference type="GO" id="GO:0016791">
    <property type="term" value="F:phosphatase activity"/>
    <property type="evidence" value="ECO:0007669"/>
    <property type="project" value="UniProtKB-ARBA"/>
</dbReference>
<dbReference type="PRINTS" id="PR00413">
    <property type="entry name" value="HADHALOGNASE"/>
</dbReference>
<dbReference type="SUPFAM" id="SSF56784">
    <property type="entry name" value="HAD-like"/>
    <property type="match status" value="1"/>
</dbReference>
<dbReference type="OMA" id="FEEHDPC"/>
<protein>
    <recommendedName>
        <fullName evidence="4">Haloacid dehalogenase</fullName>
    </recommendedName>
</protein>
<evidence type="ECO:0008006" key="4">
    <source>
        <dbReference type="Google" id="ProtNLM"/>
    </source>
</evidence>
<keyword evidence="1" id="KW-0378">Hydrolase</keyword>
<dbReference type="Gene3D" id="3.40.50.1000">
    <property type="entry name" value="HAD superfamily/HAD-like"/>
    <property type="match status" value="1"/>
</dbReference>
<reference evidence="2" key="1">
    <citation type="submission" date="2019-11" db="EMBL/GenBank/DDBJ databases">
        <title>Bipolaris sorokiniana Genome sequencing.</title>
        <authorList>
            <person name="Wang H."/>
        </authorList>
    </citation>
    <scope>NUCLEOTIDE SEQUENCE</scope>
</reference>
<dbReference type="PANTHER" id="PTHR43316:SF4">
    <property type="entry name" value="ACID DEHALOGENASE, PUTATIVE (AFU_ORTHOLOGUE AFUA_8G05870)-RELATED"/>
    <property type="match status" value="1"/>
</dbReference>
<evidence type="ECO:0000313" key="2">
    <source>
        <dbReference type="EMBL" id="KAF5853607.1"/>
    </source>
</evidence>
<dbReference type="Gene3D" id="1.10.150.240">
    <property type="entry name" value="Putative phosphatase, domain 2"/>
    <property type="match status" value="1"/>
</dbReference>
<evidence type="ECO:0000256" key="1">
    <source>
        <dbReference type="ARBA" id="ARBA00022801"/>
    </source>
</evidence>